<evidence type="ECO:0000313" key="7">
    <source>
        <dbReference type="Proteomes" id="UP001521222"/>
    </source>
</evidence>
<dbReference type="InterPro" id="IPR036910">
    <property type="entry name" value="HMG_box_dom_sf"/>
</dbReference>
<evidence type="ECO:0000259" key="5">
    <source>
        <dbReference type="PROSITE" id="PS50118"/>
    </source>
</evidence>
<dbReference type="SUPFAM" id="SSF47769">
    <property type="entry name" value="SAM/Pointed domain"/>
    <property type="match status" value="1"/>
</dbReference>
<evidence type="ECO:0000256" key="3">
    <source>
        <dbReference type="PROSITE-ProRule" id="PRU00267"/>
    </source>
</evidence>
<feature type="region of interest" description="Disordered" evidence="4">
    <location>
        <begin position="206"/>
        <end position="254"/>
    </location>
</feature>
<sequence>MAIPSPSTPTMPELSEVLERIGLTTYLQILSENGFRSWEIVVDITEEDLTALNFKLGHRRALQREIATWRGIPQSLSLDPDAASPELTPISTSALETLERQQSTPPPREKRRYRRHPRADVNAPKKPKTAYVNFADQLRTDPQVSQLTFVHIAREVGRRWQELPPEQKRVWESNAARSMQEYESQMDSYKMTDDWRKYQVYLNDFKAQQAQPSTGKRNMGGRTMSHSTREHSRASPDTSESPGSSAPSSISSSGTDAEVCHNALTLAFSELISLRGEILTQAIRPYDENHLPSEELARRSMYAFIRGTGSLVFMWSYEQANDILDRVYRPQSGKIDAMDLAECFTIAAMGAHYDMECFPDRIRRVLYASGTLHFHEKTARTNYMRTMRLLLSMSFYALLEKHMSARYLIGMYVITIVRHRANHILAAGLQIARWKCPPVHHTPTGVMDENWRKIYRSLIFMDSWLSYTLGYSSEATPQDITVRVSPNNDHSVSDQKQIACTPGRLASDTIDELIHTQTSKIGLIAAEIAKTLAAPELATRENVDMLTRKLETWRTEVPSILQLPTLTSDVPSDLSLYQRRAILMVHIMYLGAVILIYRQLLVATAEDQLTDGAANNLAFSGQDARRFRNDYWAFTASIVLLHSVSTKLLDGQTEGVETDLGYAKDCMDMLEPCRSVEPIAAKYLDTLWPLYDSLRDVRQRMIGRAKTSIFSLLQADPNRMSPPLAVSKREMGPISEQLSVLLTDPFGRKQNFIGDGSMRRSLNADGSCSVFWWK</sequence>
<dbReference type="PANTHER" id="PTHR46040">
    <property type="entry name" value="HIGH MOBILITY GROUP PROTEIN 2"/>
    <property type="match status" value="1"/>
</dbReference>
<dbReference type="CDD" id="cd12148">
    <property type="entry name" value="fungal_TF_MHR"/>
    <property type="match status" value="1"/>
</dbReference>
<dbReference type="SMART" id="SM00454">
    <property type="entry name" value="SAM"/>
    <property type="match status" value="1"/>
</dbReference>
<evidence type="ECO:0000313" key="6">
    <source>
        <dbReference type="EMBL" id="KAL1592185.1"/>
    </source>
</evidence>
<organism evidence="6 7">
    <name type="scientific">Nothophoma quercina</name>
    <dbReference type="NCBI Taxonomy" id="749835"/>
    <lineage>
        <taxon>Eukaryota</taxon>
        <taxon>Fungi</taxon>
        <taxon>Dikarya</taxon>
        <taxon>Ascomycota</taxon>
        <taxon>Pezizomycotina</taxon>
        <taxon>Dothideomycetes</taxon>
        <taxon>Pleosporomycetidae</taxon>
        <taxon>Pleosporales</taxon>
        <taxon>Pleosporineae</taxon>
        <taxon>Didymellaceae</taxon>
        <taxon>Nothophoma</taxon>
    </lineage>
</organism>
<dbReference type="EMBL" id="JAKIXB020000048">
    <property type="protein sequence ID" value="KAL1592185.1"/>
    <property type="molecule type" value="Genomic_DNA"/>
</dbReference>
<dbReference type="Gene3D" id="1.10.30.10">
    <property type="entry name" value="High mobility group box domain"/>
    <property type="match status" value="1"/>
</dbReference>
<feature type="domain" description="HMG box" evidence="5">
    <location>
        <begin position="124"/>
        <end position="190"/>
    </location>
</feature>
<feature type="DNA-binding region" description="HMG box" evidence="3">
    <location>
        <begin position="124"/>
        <end position="190"/>
    </location>
</feature>
<dbReference type="Pfam" id="PF00536">
    <property type="entry name" value="SAM_1"/>
    <property type="match status" value="1"/>
</dbReference>
<protein>
    <recommendedName>
        <fullName evidence="5">HMG box domain-containing protein</fullName>
    </recommendedName>
</protein>
<dbReference type="InterPro" id="IPR013761">
    <property type="entry name" value="SAM/pointed_sf"/>
</dbReference>
<feature type="compositionally biased region" description="Polar residues" evidence="4">
    <location>
        <begin position="206"/>
        <end position="216"/>
    </location>
</feature>
<keyword evidence="7" id="KW-1185">Reference proteome</keyword>
<dbReference type="InterPro" id="IPR001660">
    <property type="entry name" value="SAM"/>
</dbReference>
<keyword evidence="1 3" id="KW-0238">DNA-binding</keyword>
<evidence type="ECO:0000256" key="4">
    <source>
        <dbReference type="SAM" id="MobiDB-lite"/>
    </source>
</evidence>
<accession>A0ABR3QJ68</accession>
<dbReference type="Gene3D" id="1.10.150.50">
    <property type="entry name" value="Transcription Factor, Ets-1"/>
    <property type="match status" value="1"/>
</dbReference>
<keyword evidence="2 3" id="KW-0539">Nucleus</keyword>
<reference evidence="6 7" key="1">
    <citation type="submission" date="2024-02" db="EMBL/GenBank/DDBJ databases">
        <title>De novo assembly and annotation of 12 fungi associated with fruit tree decline syndrome in Ontario, Canada.</title>
        <authorList>
            <person name="Sulman M."/>
            <person name="Ellouze W."/>
            <person name="Ilyukhin E."/>
        </authorList>
    </citation>
    <scope>NUCLEOTIDE SEQUENCE [LARGE SCALE GENOMIC DNA]</scope>
    <source>
        <strain evidence="6 7">M97-236</strain>
    </source>
</reference>
<feature type="compositionally biased region" description="Low complexity" evidence="4">
    <location>
        <begin position="237"/>
        <end position="254"/>
    </location>
</feature>
<dbReference type="PANTHER" id="PTHR46040:SF3">
    <property type="entry name" value="HIGH MOBILITY GROUP PROTEIN 2"/>
    <property type="match status" value="1"/>
</dbReference>
<comment type="caution">
    <text evidence="6">The sequence shown here is derived from an EMBL/GenBank/DDBJ whole genome shotgun (WGS) entry which is preliminary data.</text>
</comment>
<gene>
    <name evidence="6" type="ORF">SLS59_009841</name>
</gene>
<feature type="region of interest" description="Disordered" evidence="4">
    <location>
        <begin position="92"/>
        <end position="126"/>
    </location>
</feature>
<evidence type="ECO:0000256" key="1">
    <source>
        <dbReference type="ARBA" id="ARBA00023125"/>
    </source>
</evidence>
<dbReference type="InterPro" id="IPR009071">
    <property type="entry name" value="HMG_box_dom"/>
</dbReference>
<dbReference type="SUPFAM" id="SSF47095">
    <property type="entry name" value="HMG-box"/>
    <property type="match status" value="1"/>
</dbReference>
<proteinExistence type="predicted"/>
<dbReference type="Proteomes" id="UP001521222">
    <property type="component" value="Unassembled WGS sequence"/>
</dbReference>
<name>A0ABR3QJ68_9PLEO</name>
<dbReference type="InterPro" id="IPR051965">
    <property type="entry name" value="ChromReg_NeuronalGeneExpr"/>
</dbReference>
<dbReference type="SMART" id="SM00398">
    <property type="entry name" value="HMG"/>
    <property type="match status" value="1"/>
</dbReference>
<feature type="compositionally biased region" description="Polar residues" evidence="4">
    <location>
        <begin position="92"/>
        <end position="103"/>
    </location>
</feature>
<dbReference type="Pfam" id="PF00505">
    <property type="entry name" value="HMG_box"/>
    <property type="match status" value="1"/>
</dbReference>
<evidence type="ECO:0000256" key="2">
    <source>
        <dbReference type="ARBA" id="ARBA00023242"/>
    </source>
</evidence>
<dbReference type="PROSITE" id="PS50118">
    <property type="entry name" value="HMG_BOX_2"/>
    <property type="match status" value="1"/>
</dbReference>